<reference evidence="2 4" key="1">
    <citation type="submission" date="2013-03" db="EMBL/GenBank/DDBJ databases">
        <title>The Genome Sequence of Enterococcus avium ATCC_14025 (Illumina only assembly).</title>
        <authorList>
            <consortium name="The Broad Institute Genomics Platform"/>
            <consortium name="The Broad Institute Genome Sequencing Center for Infectious Disease"/>
            <person name="Earl A."/>
            <person name="Russ C."/>
            <person name="Gilmore M."/>
            <person name="Surin D."/>
            <person name="Walker B."/>
            <person name="Young S."/>
            <person name="Zeng Q."/>
            <person name="Gargeya S."/>
            <person name="Fitzgerald M."/>
            <person name="Haas B."/>
            <person name="Abouelleil A."/>
            <person name="Allen A.W."/>
            <person name="Alvarado L."/>
            <person name="Arachchi H.M."/>
            <person name="Berlin A.M."/>
            <person name="Chapman S.B."/>
            <person name="Gainer-Dewar J."/>
            <person name="Goldberg J."/>
            <person name="Griggs A."/>
            <person name="Gujja S."/>
            <person name="Hansen M."/>
            <person name="Howarth C."/>
            <person name="Imamovic A."/>
            <person name="Ireland A."/>
            <person name="Larimer J."/>
            <person name="McCowan C."/>
            <person name="Murphy C."/>
            <person name="Pearson M."/>
            <person name="Poon T.W."/>
            <person name="Priest M."/>
            <person name="Roberts A."/>
            <person name="Saif S."/>
            <person name="Shea T."/>
            <person name="Sisk P."/>
            <person name="Sykes S."/>
            <person name="Wortman J."/>
            <person name="Nusbaum C."/>
            <person name="Birren B."/>
        </authorList>
    </citation>
    <scope>NUCLEOTIDE SEQUENCE [LARGE SCALE GENOMIC DNA]</scope>
    <source>
        <strain evidence="2 4">ATCC 14025</strain>
    </source>
</reference>
<keyword evidence="4" id="KW-1185">Reference proteome</keyword>
<reference evidence="3 5" key="2">
    <citation type="submission" date="2013-03" db="EMBL/GenBank/DDBJ databases">
        <title>The Genome Sequence of Enterococcus avium ATCC_14025 (PacBio/Illumina hybrid assembly).</title>
        <authorList>
            <consortium name="The Broad Institute Genomics Platform"/>
            <consortium name="The Broad Institute Genome Sequencing Center for Infectious Disease"/>
            <person name="Earl A."/>
            <person name="Russ C."/>
            <person name="Gilmore M."/>
            <person name="Surin D."/>
            <person name="Walker B."/>
            <person name="Young S."/>
            <person name="Zeng Q."/>
            <person name="Gargeya S."/>
            <person name="Fitzgerald M."/>
            <person name="Haas B."/>
            <person name="Abouelleil A."/>
            <person name="Allen A.W."/>
            <person name="Alvarado L."/>
            <person name="Arachchi H.M."/>
            <person name="Berlin A.M."/>
            <person name="Chapman S.B."/>
            <person name="Gainer-Dewar J."/>
            <person name="Goldberg J."/>
            <person name="Griggs A."/>
            <person name="Gujja S."/>
            <person name="Hansen M."/>
            <person name="Howarth C."/>
            <person name="Imamovic A."/>
            <person name="Ireland A."/>
            <person name="Larimer J."/>
            <person name="McCowan C."/>
            <person name="Murphy C."/>
            <person name="Pearson M."/>
            <person name="Poon T.W."/>
            <person name="Priest M."/>
            <person name="Roberts A."/>
            <person name="Saif S."/>
            <person name="Shea T."/>
            <person name="Sisk P."/>
            <person name="Sykes S."/>
            <person name="Wortman J."/>
            <person name="Nusbaum C."/>
            <person name="Birren B."/>
        </authorList>
    </citation>
    <scope>NUCLEOTIDE SEQUENCE [LARGE SCALE GENOMIC DNA]</scope>
    <source>
        <strain evidence="3 5">ATCC 14025</strain>
    </source>
</reference>
<comment type="caution">
    <text evidence="3">The sequence shown here is derived from an EMBL/GenBank/DDBJ whole genome shotgun (WGS) entry which is preliminary data.</text>
</comment>
<protein>
    <submittedName>
        <fullName evidence="3">Uncharacterized protein</fullName>
    </submittedName>
</protein>
<sequence>MLPHYQKDRLPAQLFNLTDSERYFSGEFVLSVSFIAVVAIK</sequence>
<evidence type="ECO:0000313" key="5">
    <source>
        <dbReference type="Proteomes" id="UP000014107"/>
    </source>
</evidence>
<gene>
    <name evidence="3" type="ORF">I570_03760</name>
    <name evidence="2" type="ORF">OMU_02408</name>
</gene>
<evidence type="ECO:0000313" key="2">
    <source>
        <dbReference type="EMBL" id="EOT45196.1"/>
    </source>
</evidence>
<name>A0AAV3IWN7_ENTAV</name>
<organism evidence="3 5">
    <name type="scientific">Enterococcus avium ATCC 14025</name>
    <dbReference type="NCBI Taxonomy" id="1140002"/>
    <lineage>
        <taxon>Bacteria</taxon>
        <taxon>Bacillati</taxon>
        <taxon>Bacillota</taxon>
        <taxon>Bacilli</taxon>
        <taxon>Lactobacillales</taxon>
        <taxon>Enterococcaceae</taxon>
        <taxon>Enterococcus</taxon>
    </lineage>
</organism>
<keyword evidence="1" id="KW-1133">Transmembrane helix</keyword>
<keyword evidence="1" id="KW-0472">Membrane</keyword>
<proteinExistence type="predicted"/>
<evidence type="ECO:0000256" key="1">
    <source>
        <dbReference type="SAM" id="Phobius"/>
    </source>
</evidence>
<evidence type="ECO:0000313" key="4">
    <source>
        <dbReference type="Proteomes" id="UP000014104"/>
    </source>
</evidence>
<dbReference type="Proteomes" id="UP000014107">
    <property type="component" value="Unassembled WGS sequence"/>
</dbReference>
<dbReference type="Proteomes" id="UP000014104">
    <property type="component" value="Unassembled WGS sequence"/>
</dbReference>
<feature type="transmembrane region" description="Helical" evidence="1">
    <location>
        <begin position="23"/>
        <end position="40"/>
    </location>
</feature>
<dbReference type="AlphaFoldDB" id="A0AAV3IWN7"/>
<dbReference type="EMBL" id="AHYV01000023">
    <property type="protein sequence ID" value="EOT45196.1"/>
    <property type="molecule type" value="Genomic_DNA"/>
</dbReference>
<accession>A0AAV3IWN7</accession>
<evidence type="ECO:0000313" key="3">
    <source>
        <dbReference type="EMBL" id="EOU16613.1"/>
    </source>
</evidence>
<keyword evidence="1" id="KW-0812">Transmembrane</keyword>
<dbReference type="EMBL" id="ASWL01000008">
    <property type="protein sequence ID" value="EOU16613.1"/>
    <property type="molecule type" value="Genomic_DNA"/>
</dbReference>